<evidence type="ECO:0000256" key="7">
    <source>
        <dbReference type="ARBA" id="ARBA00022927"/>
    </source>
</evidence>
<proteinExistence type="inferred from homology"/>
<feature type="domain" description="TonB C-terminal" evidence="11">
    <location>
        <begin position="268"/>
        <end position="359"/>
    </location>
</feature>
<evidence type="ECO:0000313" key="13">
    <source>
        <dbReference type="Proteomes" id="UP000586305"/>
    </source>
</evidence>
<dbReference type="GO" id="GO:0031992">
    <property type="term" value="F:energy transducer activity"/>
    <property type="evidence" value="ECO:0007669"/>
    <property type="project" value="InterPro"/>
</dbReference>
<keyword evidence="6" id="KW-0812">Transmembrane</keyword>
<dbReference type="InterPro" id="IPR011990">
    <property type="entry name" value="TPR-like_helical_dom_sf"/>
</dbReference>
<evidence type="ECO:0000256" key="6">
    <source>
        <dbReference type="ARBA" id="ARBA00022692"/>
    </source>
</evidence>
<dbReference type="GO" id="GO:0005886">
    <property type="term" value="C:plasma membrane"/>
    <property type="evidence" value="ECO:0007669"/>
    <property type="project" value="UniProtKB-SubCell"/>
</dbReference>
<evidence type="ECO:0000256" key="3">
    <source>
        <dbReference type="ARBA" id="ARBA00022448"/>
    </source>
</evidence>
<dbReference type="Pfam" id="PF03544">
    <property type="entry name" value="TonB_C"/>
    <property type="match status" value="1"/>
</dbReference>
<keyword evidence="10" id="KW-0735">Signal-anchor</keyword>
<organism evidence="12 13">
    <name type="scientific">Pseudoalteromonas caenipelagi</name>
    <dbReference type="NCBI Taxonomy" id="2726988"/>
    <lineage>
        <taxon>Bacteria</taxon>
        <taxon>Pseudomonadati</taxon>
        <taxon>Pseudomonadota</taxon>
        <taxon>Gammaproteobacteria</taxon>
        <taxon>Alteromonadales</taxon>
        <taxon>Pseudoalteromonadaceae</taxon>
        <taxon>Pseudoalteromonas</taxon>
    </lineage>
</organism>
<sequence>MSITSKALVLTGALFCSSGFSNTDARTEFSQTYHAYQRAVENSEYEKIEQFAKLAYEQGKAVFGEKSQNAANLAINYAKALSHHDSKEALVVLNEAIDTLTVLQGKYSTDLIDPFILKVELLLPNQDLTAREYVGFAIDIAQHHSNHLLESKIYFEAAKLFNRAHDYSRVKSYLNHADDINKKYLPKDAVHRLTVDLWVAELLSARKQHKEAVAKLNDVIAVFDERLDFDHPIELTAHSRLVGLYEKMGMSEQATKHCLMIAKMTPWHDDVEQTPLYRKEPEYPQRALKARAQGWVDLEFTITPEGFVEDISVLDKQHGPLFVKNTIKALKQWRYAPKFEDGEAVSAKSTVRMEFKLSR</sequence>
<dbReference type="Proteomes" id="UP000586305">
    <property type="component" value="Unassembled WGS sequence"/>
</dbReference>
<reference evidence="12 13" key="1">
    <citation type="submission" date="2020-04" db="EMBL/GenBank/DDBJ databases">
        <title>Pseudoalteromonas caenipelagi sp. nov., isolated from a tidal flat.</title>
        <authorList>
            <person name="Park S."/>
            <person name="Yoon J.-H."/>
        </authorList>
    </citation>
    <scope>NUCLEOTIDE SEQUENCE [LARGE SCALE GENOMIC DNA]</scope>
    <source>
        <strain evidence="12 13">JBTF-M23</strain>
    </source>
</reference>
<dbReference type="GO" id="GO:0030288">
    <property type="term" value="C:outer membrane-bounded periplasmic space"/>
    <property type="evidence" value="ECO:0007669"/>
    <property type="project" value="InterPro"/>
</dbReference>
<dbReference type="GO" id="GO:0015031">
    <property type="term" value="P:protein transport"/>
    <property type="evidence" value="ECO:0007669"/>
    <property type="project" value="UniProtKB-UniRule"/>
</dbReference>
<dbReference type="NCBIfam" id="TIGR01352">
    <property type="entry name" value="tonB_Cterm"/>
    <property type="match status" value="1"/>
</dbReference>
<dbReference type="RefSeq" id="WP_171624753.1">
    <property type="nucleotide sequence ID" value="NZ_JABBPG010000001.1"/>
</dbReference>
<dbReference type="PANTHER" id="PTHR33446:SF14">
    <property type="entry name" value="PROTEIN TONB"/>
    <property type="match status" value="1"/>
</dbReference>
<dbReference type="InterPro" id="IPR006260">
    <property type="entry name" value="TonB/TolA_C"/>
</dbReference>
<keyword evidence="8" id="KW-1133">Transmembrane helix</keyword>
<dbReference type="InterPro" id="IPR051045">
    <property type="entry name" value="TonB-dependent_transducer"/>
</dbReference>
<gene>
    <name evidence="12" type="ORF">HG263_03990</name>
</gene>
<keyword evidence="13" id="KW-1185">Reference proteome</keyword>
<evidence type="ECO:0000256" key="8">
    <source>
        <dbReference type="ARBA" id="ARBA00022989"/>
    </source>
</evidence>
<dbReference type="PANTHER" id="PTHR33446">
    <property type="entry name" value="PROTEIN TONB-RELATED"/>
    <property type="match status" value="1"/>
</dbReference>
<evidence type="ECO:0000256" key="4">
    <source>
        <dbReference type="ARBA" id="ARBA00022475"/>
    </source>
</evidence>
<dbReference type="EMBL" id="JABBPG010000001">
    <property type="protein sequence ID" value="NOU49695.1"/>
    <property type="molecule type" value="Genomic_DNA"/>
</dbReference>
<protein>
    <recommendedName>
        <fullName evidence="10">Protein TonB</fullName>
    </recommendedName>
</protein>
<evidence type="ECO:0000256" key="9">
    <source>
        <dbReference type="ARBA" id="ARBA00023136"/>
    </source>
</evidence>
<dbReference type="PRINTS" id="PR01374">
    <property type="entry name" value="TONBPROTEIN"/>
</dbReference>
<evidence type="ECO:0000259" key="11">
    <source>
        <dbReference type="PROSITE" id="PS52015"/>
    </source>
</evidence>
<accession>A0A849V9V2</accession>
<evidence type="ECO:0000256" key="1">
    <source>
        <dbReference type="ARBA" id="ARBA00004383"/>
    </source>
</evidence>
<dbReference type="InterPro" id="IPR037682">
    <property type="entry name" value="TonB_C"/>
</dbReference>
<dbReference type="PROSITE" id="PS52015">
    <property type="entry name" value="TONB_CTD"/>
    <property type="match status" value="1"/>
</dbReference>
<evidence type="ECO:0000256" key="5">
    <source>
        <dbReference type="ARBA" id="ARBA00022519"/>
    </source>
</evidence>
<dbReference type="AlphaFoldDB" id="A0A849V9V2"/>
<name>A0A849V9V2_9GAMM</name>
<dbReference type="Gene3D" id="1.25.40.10">
    <property type="entry name" value="Tetratricopeptide repeat domain"/>
    <property type="match status" value="1"/>
</dbReference>
<dbReference type="SUPFAM" id="SSF48452">
    <property type="entry name" value="TPR-like"/>
    <property type="match status" value="1"/>
</dbReference>
<keyword evidence="9" id="KW-0472">Membrane</keyword>
<dbReference type="SUPFAM" id="SSF74653">
    <property type="entry name" value="TolA/TonB C-terminal domain"/>
    <property type="match status" value="1"/>
</dbReference>
<keyword evidence="5 10" id="KW-0997">Cell inner membrane</keyword>
<comment type="function">
    <text evidence="10">Interacts with outer membrane receptor proteins that carry out high-affinity binding and energy dependent uptake into the periplasmic space of specific substrates. It could act to transduce energy from the cytoplasmic membrane to specific energy-requiring processes in the outer membrane, resulting in the release into the periplasm of ligands bound by these outer membrane proteins.</text>
</comment>
<dbReference type="InterPro" id="IPR003538">
    <property type="entry name" value="TonB"/>
</dbReference>
<keyword evidence="3 10" id="KW-0813">Transport</keyword>
<evidence type="ECO:0000313" key="12">
    <source>
        <dbReference type="EMBL" id="NOU49695.1"/>
    </source>
</evidence>
<comment type="subcellular location">
    <subcellularLocation>
        <location evidence="1 10">Cell inner membrane</location>
        <topology evidence="1 10">Single-pass membrane protein</topology>
        <orientation evidence="1 10">Periplasmic side</orientation>
    </subcellularLocation>
</comment>
<dbReference type="GO" id="GO:0055085">
    <property type="term" value="P:transmembrane transport"/>
    <property type="evidence" value="ECO:0007669"/>
    <property type="project" value="InterPro"/>
</dbReference>
<evidence type="ECO:0000256" key="2">
    <source>
        <dbReference type="ARBA" id="ARBA00006555"/>
    </source>
</evidence>
<comment type="similarity">
    <text evidence="2 10">Belongs to the TonB family.</text>
</comment>
<evidence type="ECO:0000256" key="10">
    <source>
        <dbReference type="RuleBase" id="RU362123"/>
    </source>
</evidence>
<dbReference type="GO" id="GO:0015891">
    <property type="term" value="P:siderophore transport"/>
    <property type="evidence" value="ECO:0007669"/>
    <property type="project" value="InterPro"/>
</dbReference>
<comment type="caution">
    <text evidence="12">The sequence shown here is derived from an EMBL/GenBank/DDBJ whole genome shotgun (WGS) entry which is preliminary data.</text>
</comment>
<keyword evidence="7 10" id="KW-0653">Protein transport</keyword>
<keyword evidence="4 10" id="KW-1003">Cell membrane</keyword>
<dbReference type="Gene3D" id="3.30.1150.10">
    <property type="match status" value="1"/>
</dbReference>